<evidence type="ECO:0000256" key="5">
    <source>
        <dbReference type="ARBA" id="ARBA00023136"/>
    </source>
</evidence>
<evidence type="ECO:0000256" key="2">
    <source>
        <dbReference type="ARBA" id="ARBA00022448"/>
    </source>
</evidence>
<dbReference type="STRING" id="15368.I1I438"/>
<reference evidence="9" key="3">
    <citation type="submission" date="2018-08" db="UniProtKB">
        <authorList>
            <consortium name="EnsemblPlants"/>
        </authorList>
    </citation>
    <scope>IDENTIFICATION</scope>
    <source>
        <strain evidence="9">cv. Bd21</strain>
    </source>
</reference>
<feature type="transmembrane region" description="Helical" evidence="6">
    <location>
        <begin position="161"/>
        <end position="184"/>
    </location>
</feature>
<sequence length="651" mass="70010">MVAGMQQVVDVAAEAAPRVPVPPGRPFLRALGANLKETFFPDDPFRAVAREPGRGRRALAALRYLFPCLEWLPSYTFGALRSDLIAGITVASLAVPQGISYAKLADLPPIIGLYSSFVPALVYAVMGSSRDLAVGSMAVGSLLFAAMLGKEAPPAESPELYLHLAFTATFFAGVFQAGLGALRLGFVVDFLSHAAIVGFMGGAATVVCLQQLKGLLGLQHFTTATDVVAVMRAVFSQTQLWRWQSVVLGCCILVFLLSTRFFSKRRPNFFWVSAAAPLASVIFGSVLVYLIHGQNHGIQVIGNLKMGINPSSVNSLILSPPHMMVALKTGIITGLIGLAEGIAVGRSFAMAKNYHIDGNKEMIAFGLMNIVGSCTSCYLTAGPFSRSAVNVNAGCKTAMSNAVMAVAVAITLLFLTPLFHYTPLVVLSAIIIAAMLGVIDFPAAARLWNVDKVDFCVCLGSYLGVVFGNIEIGLSIAVGISILRILLFVARPRTTVLGNMPNSTIYRRMDQYTMARTVPGVLVLHIDAPIYFANASYLRERISRWIDEEEDRIKAAGEESLQCVVLDMGAVASIDTSGTKLIEDIKKSLDRRSIQTALANPGSEVMKKLDKSKVLGFISDEWIFQTVGEACEYALQNFKIAKGVERADHIV</sequence>
<comment type="subcellular location">
    <subcellularLocation>
        <location evidence="1">Membrane</location>
        <topology evidence="1">Multi-pass membrane protein</topology>
    </subcellularLocation>
</comment>
<dbReference type="HOGENOM" id="CLU_003182_13_2_1"/>
<evidence type="ECO:0000256" key="1">
    <source>
        <dbReference type="ARBA" id="ARBA00004141"/>
    </source>
</evidence>
<dbReference type="FunFam" id="3.30.750.24:FF:000002">
    <property type="entry name" value="Sulfate transporter 31"/>
    <property type="match status" value="1"/>
</dbReference>
<dbReference type="InterPro" id="IPR018045">
    <property type="entry name" value="S04_transporter_CS"/>
</dbReference>
<keyword evidence="3 6" id="KW-0812">Transmembrane</keyword>
<protein>
    <recommendedName>
        <fullName evidence="7">STAS domain-containing protein</fullName>
    </recommendedName>
</protein>
<evidence type="ECO:0000313" key="8">
    <source>
        <dbReference type="EMBL" id="KQJ96765.1"/>
    </source>
</evidence>
<feature type="transmembrane region" description="Helical" evidence="6">
    <location>
        <begin position="424"/>
        <end position="445"/>
    </location>
</feature>
<feature type="transmembrane region" description="Helical" evidence="6">
    <location>
        <begin position="361"/>
        <end position="381"/>
    </location>
</feature>
<feature type="transmembrane region" description="Helical" evidence="6">
    <location>
        <begin position="190"/>
        <end position="209"/>
    </location>
</feature>
<feature type="transmembrane region" description="Helical" evidence="6">
    <location>
        <begin position="269"/>
        <end position="291"/>
    </location>
</feature>
<dbReference type="InterPro" id="IPR011547">
    <property type="entry name" value="SLC26A/SulP_dom"/>
</dbReference>
<evidence type="ECO:0000256" key="4">
    <source>
        <dbReference type="ARBA" id="ARBA00022989"/>
    </source>
</evidence>
<dbReference type="EnsemblPlants" id="KQJ96765">
    <property type="protein sequence ID" value="KQJ96765"/>
    <property type="gene ID" value="BRADI_3g27000v3"/>
</dbReference>
<feature type="transmembrane region" description="Helical" evidence="6">
    <location>
        <begin position="401"/>
        <end position="419"/>
    </location>
</feature>
<evidence type="ECO:0000259" key="7">
    <source>
        <dbReference type="PROSITE" id="PS50801"/>
    </source>
</evidence>
<feature type="domain" description="STAS" evidence="7">
    <location>
        <begin position="511"/>
        <end position="634"/>
    </location>
</feature>
<reference evidence="8 9" key="1">
    <citation type="journal article" date="2010" name="Nature">
        <title>Genome sequencing and analysis of the model grass Brachypodium distachyon.</title>
        <authorList>
            <consortium name="International Brachypodium Initiative"/>
        </authorList>
    </citation>
    <scope>NUCLEOTIDE SEQUENCE [LARGE SCALE GENOMIC DNA]</scope>
    <source>
        <strain evidence="8 9">Bd21</strain>
    </source>
</reference>
<dbReference type="PROSITE" id="PS50801">
    <property type="entry name" value="STAS"/>
    <property type="match status" value="1"/>
</dbReference>
<accession>I1I438</accession>
<keyword evidence="5 6" id="KW-0472">Membrane</keyword>
<proteinExistence type="predicted"/>
<dbReference type="NCBIfam" id="TIGR00815">
    <property type="entry name" value="sulP"/>
    <property type="match status" value="1"/>
</dbReference>
<dbReference type="PROSITE" id="PS01130">
    <property type="entry name" value="SLC26A"/>
    <property type="match status" value="1"/>
</dbReference>
<dbReference type="InterPro" id="IPR001902">
    <property type="entry name" value="SLC26A/SulP_fam"/>
</dbReference>
<feature type="transmembrane region" description="Helical" evidence="6">
    <location>
        <begin position="325"/>
        <end position="349"/>
    </location>
</feature>
<evidence type="ECO:0000313" key="9">
    <source>
        <dbReference type="EnsemblPlants" id="KQJ96765"/>
    </source>
</evidence>
<dbReference type="PANTHER" id="PTHR11814">
    <property type="entry name" value="SULFATE TRANSPORTER"/>
    <property type="match status" value="1"/>
</dbReference>
<dbReference type="KEGG" id="bdi:100840323"/>
<dbReference type="GO" id="GO:0022857">
    <property type="term" value="F:transmembrane transporter activity"/>
    <property type="evidence" value="ECO:0000318"/>
    <property type="project" value="GO_Central"/>
</dbReference>
<feature type="transmembrane region" description="Helical" evidence="6">
    <location>
        <begin position="465"/>
        <end position="490"/>
    </location>
</feature>
<keyword evidence="4 6" id="KW-1133">Transmembrane helix</keyword>
<dbReference type="Gene3D" id="3.30.750.24">
    <property type="entry name" value="STAS domain"/>
    <property type="match status" value="1"/>
</dbReference>
<dbReference type="AlphaFoldDB" id="I1I438"/>
<dbReference type="eggNOG" id="KOG0236">
    <property type="taxonomic scope" value="Eukaryota"/>
</dbReference>
<organism evidence="8">
    <name type="scientific">Brachypodium distachyon</name>
    <name type="common">Purple false brome</name>
    <name type="synonym">Trachynia distachya</name>
    <dbReference type="NCBI Taxonomy" id="15368"/>
    <lineage>
        <taxon>Eukaryota</taxon>
        <taxon>Viridiplantae</taxon>
        <taxon>Streptophyta</taxon>
        <taxon>Embryophyta</taxon>
        <taxon>Tracheophyta</taxon>
        <taxon>Spermatophyta</taxon>
        <taxon>Magnoliopsida</taxon>
        <taxon>Liliopsida</taxon>
        <taxon>Poales</taxon>
        <taxon>Poaceae</taxon>
        <taxon>BOP clade</taxon>
        <taxon>Pooideae</taxon>
        <taxon>Stipodae</taxon>
        <taxon>Brachypodieae</taxon>
        <taxon>Brachypodium</taxon>
    </lineage>
</organism>
<evidence type="ECO:0000256" key="3">
    <source>
        <dbReference type="ARBA" id="ARBA00022692"/>
    </source>
</evidence>
<name>I1I438_BRADI</name>
<evidence type="ECO:0000313" key="10">
    <source>
        <dbReference type="Proteomes" id="UP000008810"/>
    </source>
</evidence>
<dbReference type="InterPro" id="IPR002645">
    <property type="entry name" value="STAS_dom"/>
</dbReference>
<evidence type="ECO:0000256" key="6">
    <source>
        <dbReference type="SAM" id="Phobius"/>
    </source>
</evidence>
<dbReference type="GO" id="GO:0005886">
    <property type="term" value="C:plasma membrane"/>
    <property type="evidence" value="ECO:0000318"/>
    <property type="project" value="GO_Central"/>
</dbReference>
<dbReference type="Proteomes" id="UP000008810">
    <property type="component" value="Chromosome 3"/>
</dbReference>
<dbReference type="InterPro" id="IPR036513">
    <property type="entry name" value="STAS_dom_sf"/>
</dbReference>
<dbReference type="OMA" id="CLQWLPC"/>
<dbReference type="GeneID" id="100840323"/>
<reference evidence="8" key="2">
    <citation type="submission" date="2017-06" db="EMBL/GenBank/DDBJ databases">
        <title>WGS assembly of Brachypodium distachyon.</title>
        <authorList>
            <consortium name="The International Brachypodium Initiative"/>
            <person name="Lucas S."/>
            <person name="Harmon-Smith M."/>
            <person name="Lail K."/>
            <person name="Tice H."/>
            <person name="Grimwood J."/>
            <person name="Bruce D."/>
            <person name="Barry K."/>
            <person name="Shu S."/>
            <person name="Lindquist E."/>
            <person name="Wang M."/>
            <person name="Pitluck S."/>
            <person name="Vogel J.P."/>
            <person name="Garvin D.F."/>
            <person name="Mockler T.C."/>
            <person name="Schmutz J."/>
            <person name="Rokhsar D."/>
            <person name="Bevan M.W."/>
        </authorList>
    </citation>
    <scope>NUCLEOTIDE SEQUENCE</scope>
    <source>
        <strain evidence="8">Bd21</strain>
    </source>
</reference>
<dbReference type="CDD" id="cd07042">
    <property type="entry name" value="STAS_SulP_like_sulfate_transporter"/>
    <property type="match status" value="1"/>
</dbReference>
<keyword evidence="10" id="KW-1185">Reference proteome</keyword>
<dbReference type="OrthoDB" id="288203at2759"/>
<dbReference type="SUPFAM" id="SSF52091">
    <property type="entry name" value="SpoIIaa-like"/>
    <property type="match status" value="1"/>
</dbReference>
<gene>
    <name evidence="9" type="primary">LOC100840323</name>
    <name evidence="8" type="ORF">BRADI_3g27000v3</name>
</gene>
<feature type="transmembrane region" description="Helical" evidence="6">
    <location>
        <begin position="132"/>
        <end position="149"/>
    </location>
</feature>
<dbReference type="Pfam" id="PF00916">
    <property type="entry name" value="Sulfate_transp"/>
    <property type="match status" value="1"/>
</dbReference>
<dbReference type="Pfam" id="PF01740">
    <property type="entry name" value="STAS"/>
    <property type="match status" value="1"/>
</dbReference>
<dbReference type="RefSeq" id="XP_010234741.1">
    <property type="nucleotide sequence ID" value="XM_010236439.2"/>
</dbReference>
<dbReference type="GO" id="GO:0008271">
    <property type="term" value="F:secondary active sulfate transmembrane transporter activity"/>
    <property type="evidence" value="ECO:0007669"/>
    <property type="project" value="InterPro"/>
</dbReference>
<dbReference type="EMBL" id="CM000882">
    <property type="protein sequence ID" value="KQJ96765.1"/>
    <property type="molecule type" value="Genomic_DNA"/>
</dbReference>
<keyword evidence="2" id="KW-0813">Transport</keyword>
<dbReference type="GO" id="GO:0055085">
    <property type="term" value="P:transmembrane transport"/>
    <property type="evidence" value="ECO:0000318"/>
    <property type="project" value="GO_Central"/>
</dbReference>
<feature type="transmembrane region" description="Helical" evidence="6">
    <location>
        <begin position="241"/>
        <end position="262"/>
    </location>
</feature>
<dbReference type="Gramene" id="KQJ96765">
    <property type="protein sequence ID" value="KQJ96765"/>
    <property type="gene ID" value="BRADI_3g27000v3"/>
</dbReference>